<proteinExistence type="predicted"/>
<dbReference type="EMBL" id="JBJUIK010000014">
    <property type="protein sequence ID" value="KAL3504360.1"/>
    <property type="molecule type" value="Genomic_DNA"/>
</dbReference>
<name>A0ABD2YDT5_9GENT</name>
<gene>
    <name evidence="1" type="ORF">ACH5RR_034201</name>
</gene>
<accession>A0ABD2YDT5</accession>
<sequence>MVGLPGWPMGSSYRLVRGQPLPCLPATSTTNEPKLQDKKRSRKDALTDVVKDVVNIIRLFFERKKMKEEMQPPIVIEIHEEISKIAGLTELEVYQAVRKMMLGHPKEFNLLKKLPYEKKRGWVRFILES</sequence>
<dbReference type="AlphaFoldDB" id="A0ABD2YDT5"/>
<evidence type="ECO:0000313" key="2">
    <source>
        <dbReference type="Proteomes" id="UP001630127"/>
    </source>
</evidence>
<keyword evidence="2" id="KW-1185">Reference proteome</keyword>
<comment type="caution">
    <text evidence="1">The sequence shown here is derived from an EMBL/GenBank/DDBJ whole genome shotgun (WGS) entry which is preliminary data.</text>
</comment>
<dbReference type="Proteomes" id="UP001630127">
    <property type="component" value="Unassembled WGS sequence"/>
</dbReference>
<protein>
    <submittedName>
        <fullName evidence="1">Uncharacterized protein</fullName>
    </submittedName>
</protein>
<reference evidence="1 2" key="1">
    <citation type="submission" date="2024-11" db="EMBL/GenBank/DDBJ databases">
        <title>A near-complete genome assembly of Cinchona calisaya.</title>
        <authorList>
            <person name="Lian D.C."/>
            <person name="Zhao X.W."/>
            <person name="Wei L."/>
        </authorList>
    </citation>
    <scope>NUCLEOTIDE SEQUENCE [LARGE SCALE GENOMIC DNA]</scope>
    <source>
        <tissue evidence="1">Nenye</tissue>
    </source>
</reference>
<evidence type="ECO:0000313" key="1">
    <source>
        <dbReference type="EMBL" id="KAL3504360.1"/>
    </source>
</evidence>
<organism evidence="1 2">
    <name type="scientific">Cinchona calisaya</name>
    <dbReference type="NCBI Taxonomy" id="153742"/>
    <lineage>
        <taxon>Eukaryota</taxon>
        <taxon>Viridiplantae</taxon>
        <taxon>Streptophyta</taxon>
        <taxon>Embryophyta</taxon>
        <taxon>Tracheophyta</taxon>
        <taxon>Spermatophyta</taxon>
        <taxon>Magnoliopsida</taxon>
        <taxon>eudicotyledons</taxon>
        <taxon>Gunneridae</taxon>
        <taxon>Pentapetalae</taxon>
        <taxon>asterids</taxon>
        <taxon>lamiids</taxon>
        <taxon>Gentianales</taxon>
        <taxon>Rubiaceae</taxon>
        <taxon>Cinchonoideae</taxon>
        <taxon>Cinchoneae</taxon>
        <taxon>Cinchona</taxon>
    </lineage>
</organism>